<dbReference type="PANTHER" id="PTHR44378">
    <property type="entry name" value="ACYL-ACTIVATING ENZYME 17, PEROXISOMAL-RELATED"/>
    <property type="match status" value="1"/>
</dbReference>
<dbReference type="InterPro" id="IPR020845">
    <property type="entry name" value="AMP-binding_CS"/>
</dbReference>
<dbReference type="InterPro" id="IPR000873">
    <property type="entry name" value="AMP-dep_synth/lig_dom"/>
</dbReference>
<keyword evidence="1" id="KW-0472">Membrane</keyword>
<name>A0ABD3HK25_9MARC</name>
<evidence type="ECO:0000256" key="1">
    <source>
        <dbReference type="SAM" id="Phobius"/>
    </source>
</evidence>
<dbReference type="SUPFAM" id="SSF56801">
    <property type="entry name" value="Acetyl-CoA synthetase-like"/>
    <property type="match status" value="1"/>
</dbReference>
<dbReference type="Gene3D" id="3.30.300.30">
    <property type="match status" value="1"/>
</dbReference>
<gene>
    <name evidence="4" type="ORF">R1sor_005513</name>
</gene>
<dbReference type="Pfam" id="PF00501">
    <property type="entry name" value="AMP-binding"/>
    <property type="match status" value="1"/>
</dbReference>
<evidence type="ECO:0000313" key="5">
    <source>
        <dbReference type="Proteomes" id="UP001633002"/>
    </source>
</evidence>
<evidence type="ECO:0000259" key="3">
    <source>
        <dbReference type="Pfam" id="PF13193"/>
    </source>
</evidence>
<evidence type="ECO:0000259" key="2">
    <source>
        <dbReference type="Pfam" id="PF00501"/>
    </source>
</evidence>
<dbReference type="AlphaFoldDB" id="A0ABD3HK25"/>
<dbReference type="PANTHER" id="PTHR44378:SF1">
    <property type="entry name" value="ACYL-ACTIVATING ENZYME 18, PEROXISOMAL-RELATED"/>
    <property type="match status" value="1"/>
</dbReference>
<dbReference type="EMBL" id="JBJQOH010000003">
    <property type="protein sequence ID" value="KAL3691862.1"/>
    <property type="molecule type" value="Genomic_DNA"/>
</dbReference>
<accession>A0ABD3HK25</accession>
<proteinExistence type="predicted"/>
<dbReference type="InterPro" id="IPR045851">
    <property type="entry name" value="AMP-bd_C_sf"/>
</dbReference>
<dbReference type="Proteomes" id="UP001633002">
    <property type="component" value="Unassembled WGS sequence"/>
</dbReference>
<feature type="domain" description="AMP-dependent synthetase/ligase" evidence="2">
    <location>
        <begin position="190"/>
        <end position="560"/>
    </location>
</feature>
<keyword evidence="1" id="KW-1133">Transmembrane helix</keyword>
<dbReference type="InterPro" id="IPR042099">
    <property type="entry name" value="ANL_N_sf"/>
</dbReference>
<feature type="transmembrane region" description="Helical" evidence="1">
    <location>
        <begin position="247"/>
        <end position="267"/>
    </location>
</feature>
<organism evidence="4 5">
    <name type="scientific">Riccia sorocarpa</name>
    <dbReference type="NCBI Taxonomy" id="122646"/>
    <lineage>
        <taxon>Eukaryota</taxon>
        <taxon>Viridiplantae</taxon>
        <taxon>Streptophyta</taxon>
        <taxon>Embryophyta</taxon>
        <taxon>Marchantiophyta</taxon>
        <taxon>Marchantiopsida</taxon>
        <taxon>Marchantiidae</taxon>
        <taxon>Marchantiales</taxon>
        <taxon>Ricciaceae</taxon>
        <taxon>Riccia</taxon>
    </lineage>
</organism>
<feature type="domain" description="AMP-binding enzyme C-terminal" evidence="3">
    <location>
        <begin position="630"/>
        <end position="711"/>
    </location>
</feature>
<dbReference type="Pfam" id="PF13193">
    <property type="entry name" value="AMP-binding_C"/>
    <property type="match status" value="1"/>
</dbReference>
<sequence length="731" mass="80177">MEGMRQKSIDEIGLQDLQNVGLSASESQSFLDKLQGVLSEVGNSQPEIWERIAFTILRSEHPDPLHQLMYNATYRDWDVQRVGPPPVWFPKLEEASKTNIGRLMNEKGRKYLGSSYKNPIASFSDFQKWSAEHPEVYLELVLKEMSVHFHQKPRCILDTSDESNPGGVWLPGSVLNIAECALSPHPRIGKTDDSVAIIWQNEGSDDQPVQSLTIRELRLQVNRVANALVASGFKVGDPIGIDMPMTVYAVISYLAVILAGMVVVSIADSFVASEIATRCRLSKAKGIITQDHIIRGGKRLPLYSRVVEAKAPRAIVIPADDTRLALELRNGDISWDSFLQAANAVGRPEIFKPVALPGEAYSNILFSSGTTGEPKAIPWSHISPLRCGVDGWAHQDLQPGDVIAWPTNLGWMMGPFVVFASLLNGAAMAVYNGSPLGRTYGKFIQDAKVTMQGTVPSLCKTWRNTSCMRGFDWSAIRCFSSTGEASSMDDDLWLMSTVGYKAPVLECCGGTELAAAYIGGSFMQPQALANFSIYSMMSQVVILDENGNVYPEDQPCVGEMALYPVLFGASNHLLNADHDKVYFHGMPVYKGKTLRRHGDVLQRLPGGYYKAQGRSDDTMNLGGIKASAVEIEAVCNTAHERVLETAAIAVSPPGGGPEQLVVMVVLKEGSEISVVTLKKAFVTAISTKLTPLFKVSAVEIVKEFPRNASNKLLRRVLRSQLKEKQKMQSKL</sequence>
<keyword evidence="5" id="KW-1185">Reference proteome</keyword>
<dbReference type="InterPro" id="IPR025110">
    <property type="entry name" value="AMP-bd_C"/>
</dbReference>
<protein>
    <submittedName>
        <fullName evidence="4">Uncharacterized protein</fullName>
    </submittedName>
</protein>
<evidence type="ECO:0000313" key="4">
    <source>
        <dbReference type="EMBL" id="KAL3691862.1"/>
    </source>
</evidence>
<comment type="caution">
    <text evidence="4">The sequence shown here is derived from an EMBL/GenBank/DDBJ whole genome shotgun (WGS) entry which is preliminary data.</text>
</comment>
<dbReference type="PROSITE" id="PS00455">
    <property type="entry name" value="AMP_BINDING"/>
    <property type="match status" value="1"/>
</dbReference>
<keyword evidence="1" id="KW-0812">Transmembrane</keyword>
<reference evidence="4 5" key="1">
    <citation type="submission" date="2024-09" db="EMBL/GenBank/DDBJ databases">
        <title>Chromosome-scale assembly of Riccia sorocarpa.</title>
        <authorList>
            <person name="Paukszto L."/>
        </authorList>
    </citation>
    <scope>NUCLEOTIDE SEQUENCE [LARGE SCALE GENOMIC DNA]</scope>
    <source>
        <strain evidence="4">LP-2024</strain>
        <tissue evidence="4">Aerial parts of the thallus</tissue>
    </source>
</reference>
<dbReference type="Gene3D" id="3.40.50.12780">
    <property type="entry name" value="N-terminal domain of ligase-like"/>
    <property type="match status" value="1"/>
</dbReference>